<dbReference type="CDD" id="cd11572">
    <property type="entry name" value="RlmI_M_like"/>
    <property type="match status" value="1"/>
</dbReference>
<keyword evidence="2" id="KW-0963">Cytoplasm</keyword>
<evidence type="ECO:0000256" key="6">
    <source>
        <dbReference type="ARBA" id="ARBA00022691"/>
    </source>
</evidence>
<dbReference type="InterPro" id="IPR029063">
    <property type="entry name" value="SAM-dependent_MTases_sf"/>
</dbReference>
<dbReference type="PROSITE" id="PS50890">
    <property type="entry name" value="PUA"/>
    <property type="match status" value="1"/>
</dbReference>
<dbReference type="STRING" id="1123397.SAMN05660831_01973"/>
<comment type="subcellular location">
    <subcellularLocation>
        <location evidence="1">Cytoplasm</location>
    </subcellularLocation>
</comment>
<comment type="similarity">
    <text evidence="7">Belongs to the methyltransferase superfamily. RlmI family.</text>
</comment>
<dbReference type="InterPro" id="IPR036974">
    <property type="entry name" value="PUA_sf"/>
</dbReference>
<keyword evidence="5 10" id="KW-0808">Transferase</keyword>
<dbReference type="GO" id="GO:0006364">
    <property type="term" value="P:rRNA processing"/>
    <property type="evidence" value="ECO:0007669"/>
    <property type="project" value="UniProtKB-KW"/>
</dbReference>
<dbReference type="PANTHER" id="PTHR42873">
    <property type="entry name" value="RIBOSOMAL RNA LARGE SUBUNIT METHYLTRANSFERASE"/>
    <property type="match status" value="1"/>
</dbReference>
<dbReference type="GO" id="GO:0003723">
    <property type="term" value="F:RNA binding"/>
    <property type="evidence" value="ECO:0007669"/>
    <property type="project" value="InterPro"/>
</dbReference>
<dbReference type="InterPro" id="IPR019614">
    <property type="entry name" value="SAM-dep_methyl-trfase"/>
</dbReference>
<accession>A0A1I1TWK3</accession>
<feature type="domain" description="RlmI-like PUA" evidence="9">
    <location>
        <begin position="6"/>
        <end position="72"/>
    </location>
</feature>
<sequence>MEHAPLKLKPREERRLRGGHLWVFSNEVDTAATPLTDLEPGQPVVIQASNGKPLGAGYANPHSLICARLVSRDADKGLDRSLLVHRLKVALSARQAMFDRPFYRLVHGEGDFLPGLVVDRYDDVCVVQMGTAGMERAREAILEALEKVIRPRVVILRNDTSVREQEGLERYTETAVGSAPETLTVEEGGMTFRVPGVGGQKTGWFFDHRENRDRFAAWSHGRRVLDVYSYVGGFGLRAAAAGAEEVVAIERSEEALDHLQDNTEVAGLEDRVAPLHGEALEVLKALREDGERFDAVVLDPPAFIKRKRDIKSGLEGYRHLNQLALQLLSKDGLLLSASCSHHLGMDQLQDAVRGRARHLDRDAAVLARGHQGPDHPIHPAIPETEYLKAVFARILPTQ</sequence>
<dbReference type="GO" id="GO:0005737">
    <property type="term" value="C:cytoplasm"/>
    <property type="evidence" value="ECO:0007669"/>
    <property type="project" value="UniProtKB-SubCell"/>
</dbReference>
<evidence type="ECO:0000256" key="7">
    <source>
        <dbReference type="ARBA" id="ARBA00038091"/>
    </source>
</evidence>
<feature type="domain" description="S-adenosylmethionine-dependent methyltransferase" evidence="8">
    <location>
        <begin position="172"/>
        <end position="352"/>
    </location>
</feature>
<dbReference type="RefSeq" id="WP_093428631.1">
    <property type="nucleotide sequence ID" value="NZ_FOMJ01000006.1"/>
</dbReference>
<evidence type="ECO:0000256" key="2">
    <source>
        <dbReference type="ARBA" id="ARBA00022490"/>
    </source>
</evidence>
<evidence type="ECO:0000256" key="1">
    <source>
        <dbReference type="ARBA" id="ARBA00004496"/>
    </source>
</evidence>
<proteinExistence type="inferred from homology"/>
<dbReference type="GO" id="GO:0008168">
    <property type="term" value="F:methyltransferase activity"/>
    <property type="evidence" value="ECO:0007669"/>
    <property type="project" value="UniProtKB-KW"/>
</dbReference>
<keyword evidence="3" id="KW-0698">rRNA processing</keyword>
<name>A0A1I1TWK3_9GAMM</name>
<dbReference type="Gene3D" id="2.30.130.10">
    <property type="entry name" value="PUA domain"/>
    <property type="match status" value="1"/>
</dbReference>
<keyword evidence="6" id="KW-0949">S-adenosyl-L-methionine</keyword>
<gene>
    <name evidence="10" type="ORF">SAMN05660831_01973</name>
</gene>
<evidence type="ECO:0000313" key="10">
    <source>
        <dbReference type="EMBL" id="SFD60833.1"/>
    </source>
</evidence>
<organism evidence="10 11">
    <name type="scientific">Thiohalospira halophila DSM 15071</name>
    <dbReference type="NCBI Taxonomy" id="1123397"/>
    <lineage>
        <taxon>Bacteria</taxon>
        <taxon>Pseudomonadati</taxon>
        <taxon>Pseudomonadota</taxon>
        <taxon>Gammaproteobacteria</taxon>
        <taxon>Thiohalospirales</taxon>
        <taxon>Thiohalospiraceae</taxon>
        <taxon>Thiohalospira</taxon>
    </lineage>
</organism>
<dbReference type="SUPFAM" id="SSF53335">
    <property type="entry name" value="S-adenosyl-L-methionine-dependent methyltransferases"/>
    <property type="match status" value="1"/>
</dbReference>
<dbReference type="PANTHER" id="PTHR42873:SF1">
    <property type="entry name" value="S-ADENOSYLMETHIONINE-DEPENDENT METHYLTRANSFERASE DOMAIN-CONTAINING PROTEIN"/>
    <property type="match status" value="1"/>
</dbReference>
<dbReference type="Pfam" id="PF17785">
    <property type="entry name" value="PUA_3"/>
    <property type="match status" value="1"/>
</dbReference>
<evidence type="ECO:0000256" key="4">
    <source>
        <dbReference type="ARBA" id="ARBA00022603"/>
    </source>
</evidence>
<dbReference type="InterPro" id="IPR041532">
    <property type="entry name" value="RlmI-like_PUA"/>
</dbReference>
<protein>
    <submittedName>
        <fullName evidence="10">SAM-dependent methyltransferase</fullName>
    </submittedName>
</protein>
<dbReference type="InterPro" id="IPR015947">
    <property type="entry name" value="PUA-like_sf"/>
</dbReference>
<evidence type="ECO:0000256" key="5">
    <source>
        <dbReference type="ARBA" id="ARBA00022679"/>
    </source>
</evidence>
<dbReference type="Gene3D" id="3.30.750.80">
    <property type="entry name" value="RNA methyltransferase domain (HRMD) like"/>
    <property type="match status" value="1"/>
</dbReference>
<evidence type="ECO:0000259" key="9">
    <source>
        <dbReference type="Pfam" id="PF17785"/>
    </source>
</evidence>
<dbReference type="CDD" id="cd21153">
    <property type="entry name" value="PUA_RlmI"/>
    <property type="match status" value="1"/>
</dbReference>
<evidence type="ECO:0000259" key="8">
    <source>
        <dbReference type="Pfam" id="PF10672"/>
    </source>
</evidence>
<dbReference type="Pfam" id="PF10672">
    <property type="entry name" value="Methyltrans_SAM"/>
    <property type="match status" value="1"/>
</dbReference>
<evidence type="ECO:0000313" key="11">
    <source>
        <dbReference type="Proteomes" id="UP000198611"/>
    </source>
</evidence>
<reference evidence="10 11" key="1">
    <citation type="submission" date="2016-10" db="EMBL/GenBank/DDBJ databases">
        <authorList>
            <person name="de Groot N.N."/>
        </authorList>
    </citation>
    <scope>NUCLEOTIDE SEQUENCE [LARGE SCALE GENOMIC DNA]</scope>
    <source>
        <strain evidence="10 11">HL3</strain>
    </source>
</reference>
<dbReference type="Proteomes" id="UP000198611">
    <property type="component" value="Unassembled WGS sequence"/>
</dbReference>
<keyword evidence="4 10" id="KW-0489">Methyltransferase</keyword>
<dbReference type="AlphaFoldDB" id="A0A1I1TWK3"/>
<evidence type="ECO:0000256" key="3">
    <source>
        <dbReference type="ARBA" id="ARBA00022552"/>
    </source>
</evidence>
<dbReference type="OrthoDB" id="9805492at2"/>
<dbReference type="SUPFAM" id="SSF88697">
    <property type="entry name" value="PUA domain-like"/>
    <property type="match status" value="1"/>
</dbReference>
<keyword evidence="11" id="KW-1185">Reference proteome</keyword>
<dbReference type="CDD" id="cd02440">
    <property type="entry name" value="AdoMet_MTases"/>
    <property type="match status" value="1"/>
</dbReference>
<dbReference type="GO" id="GO:0032259">
    <property type="term" value="P:methylation"/>
    <property type="evidence" value="ECO:0007669"/>
    <property type="project" value="UniProtKB-KW"/>
</dbReference>
<dbReference type="Gene3D" id="3.40.50.150">
    <property type="entry name" value="Vaccinia Virus protein VP39"/>
    <property type="match status" value="1"/>
</dbReference>
<dbReference type="EMBL" id="FOMJ01000006">
    <property type="protein sequence ID" value="SFD60833.1"/>
    <property type="molecule type" value="Genomic_DNA"/>
</dbReference>